<dbReference type="SMART" id="SM00388">
    <property type="entry name" value="HisKA"/>
    <property type="match status" value="1"/>
</dbReference>
<dbReference type="Proteomes" id="UP000479692">
    <property type="component" value="Unassembled WGS sequence"/>
</dbReference>
<dbReference type="InterPro" id="IPR036890">
    <property type="entry name" value="HATPase_C_sf"/>
</dbReference>
<dbReference type="InterPro" id="IPR011006">
    <property type="entry name" value="CheY-like_superfamily"/>
</dbReference>
<comment type="caution">
    <text evidence="9">The sequence shown here is derived from an EMBL/GenBank/DDBJ whole genome shotgun (WGS) entry which is preliminary data.</text>
</comment>
<dbReference type="Pfam" id="PF02518">
    <property type="entry name" value="HATPase_c"/>
    <property type="match status" value="1"/>
</dbReference>
<dbReference type="FunFam" id="3.30.565.10:FF:000006">
    <property type="entry name" value="Sensor histidine kinase WalK"/>
    <property type="match status" value="1"/>
</dbReference>
<dbReference type="InterPro" id="IPR003661">
    <property type="entry name" value="HisK_dim/P_dom"/>
</dbReference>
<dbReference type="Gene3D" id="3.40.50.2300">
    <property type="match status" value="1"/>
</dbReference>
<evidence type="ECO:0000256" key="5">
    <source>
        <dbReference type="ARBA" id="ARBA00022777"/>
    </source>
</evidence>
<sequence length="528" mass="57245">MRVLLLLLTTRDADITCAILEDNGLTCHVCRDATDLREQLALGAGAILVGEELLKVDGVHAAIAQTLEVQGAWSDLPVLILTGRGADSLAVGDAVAVLGNVTLLERPLRVSALLSALRTSLRARTRQYEIRDHLDALERARDAEADAVRRKNEFLAMLAHELRNPLAPIRNALHVLAMDDGDAQRRQALHATMSRQVDHMVRLMDDLMEASRVSRGRIELRRRAIDLRHALRSALELSAPLVEAGGVTLHVDMPDHPLTVDADPVRLTQVFGNLLNNAAKYGRAGGRIWVRASTVGDCALVEVEDDGIGIDPSVLPHVFELFTQGRRDRNRLQDGLGIGLALVKQLVELQDGQVEVGSEGPDKGTRVVVRLPCIAEATDALEAQQDVLSASPRPLGRDAMRVLVVDDNEDAARTLALLLELLGMDFRIAADAPRALAIAADFEPHVCLLDIGLPGMNGYELARRLHADPRHANAVLIAITGWGGAQDQQQAYAAGFADHFRKPADITRLSAVLEATRSNLVRRASTAA</sequence>
<proteinExistence type="predicted"/>
<keyword evidence="5" id="KW-0418">Kinase</keyword>
<feature type="domain" description="Histidine kinase" evidence="7">
    <location>
        <begin position="157"/>
        <end position="375"/>
    </location>
</feature>
<evidence type="ECO:0000256" key="3">
    <source>
        <dbReference type="ARBA" id="ARBA00022553"/>
    </source>
</evidence>
<dbReference type="AlphaFoldDB" id="A0A7C9I698"/>
<dbReference type="PANTHER" id="PTHR43547">
    <property type="entry name" value="TWO-COMPONENT HISTIDINE KINASE"/>
    <property type="match status" value="1"/>
</dbReference>
<dbReference type="SMART" id="SM00448">
    <property type="entry name" value="REC"/>
    <property type="match status" value="1"/>
</dbReference>
<feature type="domain" description="Response regulatory" evidence="8">
    <location>
        <begin position="401"/>
        <end position="517"/>
    </location>
</feature>
<dbReference type="PROSITE" id="PS50109">
    <property type="entry name" value="HIS_KIN"/>
    <property type="match status" value="1"/>
</dbReference>
<dbReference type="SUPFAM" id="SSF47384">
    <property type="entry name" value="Homodimeric domain of signal transducing histidine kinase"/>
    <property type="match status" value="1"/>
</dbReference>
<dbReference type="GO" id="GO:0000155">
    <property type="term" value="F:phosphorelay sensor kinase activity"/>
    <property type="evidence" value="ECO:0007669"/>
    <property type="project" value="InterPro"/>
</dbReference>
<evidence type="ECO:0000256" key="4">
    <source>
        <dbReference type="ARBA" id="ARBA00022679"/>
    </source>
</evidence>
<dbReference type="InterPro" id="IPR036097">
    <property type="entry name" value="HisK_dim/P_sf"/>
</dbReference>
<dbReference type="PROSITE" id="PS50110">
    <property type="entry name" value="RESPONSE_REGULATORY"/>
    <property type="match status" value="1"/>
</dbReference>
<dbReference type="SUPFAM" id="SSF55874">
    <property type="entry name" value="ATPase domain of HSP90 chaperone/DNA topoisomerase II/histidine kinase"/>
    <property type="match status" value="1"/>
</dbReference>
<dbReference type="CDD" id="cd00075">
    <property type="entry name" value="HATPase"/>
    <property type="match status" value="1"/>
</dbReference>
<dbReference type="SUPFAM" id="SSF52172">
    <property type="entry name" value="CheY-like"/>
    <property type="match status" value="2"/>
</dbReference>
<dbReference type="InterPro" id="IPR003594">
    <property type="entry name" value="HATPase_dom"/>
</dbReference>
<evidence type="ECO:0000256" key="1">
    <source>
        <dbReference type="ARBA" id="ARBA00000085"/>
    </source>
</evidence>
<dbReference type="SMART" id="SM00387">
    <property type="entry name" value="HATPase_c"/>
    <property type="match status" value="1"/>
</dbReference>
<dbReference type="Pfam" id="PF00072">
    <property type="entry name" value="Response_reg"/>
    <property type="match status" value="1"/>
</dbReference>
<dbReference type="InterPro" id="IPR005467">
    <property type="entry name" value="His_kinase_dom"/>
</dbReference>
<keyword evidence="3 6" id="KW-0597">Phosphoprotein</keyword>
<evidence type="ECO:0000259" key="7">
    <source>
        <dbReference type="PROSITE" id="PS50109"/>
    </source>
</evidence>
<name>A0A7C9I698_9GAMM</name>
<accession>A0A7C9I698</accession>
<evidence type="ECO:0000313" key="10">
    <source>
        <dbReference type="Proteomes" id="UP000479692"/>
    </source>
</evidence>
<dbReference type="EMBL" id="WOXT01000003">
    <property type="protein sequence ID" value="MUV14929.1"/>
    <property type="molecule type" value="Genomic_DNA"/>
</dbReference>
<gene>
    <name evidence="9" type="ORF">GN331_12015</name>
</gene>
<organism evidence="9 10">
    <name type="scientific">Noviluteimonas gilva</name>
    <dbReference type="NCBI Taxonomy" id="2682097"/>
    <lineage>
        <taxon>Bacteria</taxon>
        <taxon>Pseudomonadati</taxon>
        <taxon>Pseudomonadota</taxon>
        <taxon>Gammaproteobacteria</taxon>
        <taxon>Lysobacterales</taxon>
        <taxon>Lysobacteraceae</taxon>
        <taxon>Noviluteimonas</taxon>
    </lineage>
</organism>
<dbReference type="InterPro" id="IPR004358">
    <property type="entry name" value="Sig_transdc_His_kin-like_C"/>
</dbReference>
<dbReference type="InterPro" id="IPR001789">
    <property type="entry name" value="Sig_transdc_resp-reg_receiver"/>
</dbReference>
<dbReference type="CDD" id="cd00082">
    <property type="entry name" value="HisKA"/>
    <property type="match status" value="1"/>
</dbReference>
<dbReference type="PRINTS" id="PR00344">
    <property type="entry name" value="BCTRLSENSOR"/>
</dbReference>
<dbReference type="PANTHER" id="PTHR43547:SF2">
    <property type="entry name" value="HYBRID SIGNAL TRANSDUCTION HISTIDINE KINASE C"/>
    <property type="match status" value="1"/>
</dbReference>
<keyword evidence="10" id="KW-1185">Reference proteome</keyword>
<keyword evidence="4" id="KW-0808">Transferase</keyword>
<dbReference type="Gene3D" id="3.30.565.10">
    <property type="entry name" value="Histidine kinase-like ATPase, C-terminal domain"/>
    <property type="match status" value="1"/>
</dbReference>
<dbReference type="EC" id="2.7.13.3" evidence="2"/>
<evidence type="ECO:0000256" key="2">
    <source>
        <dbReference type="ARBA" id="ARBA00012438"/>
    </source>
</evidence>
<evidence type="ECO:0000259" key="8">
    <source>
        <dbReference type="PROSITE" id="PS50110"/>
    </source>
</evidence>
<dbReference type="Pfam" id="PF00512">
    <property type="entry name" value="HisKA"/>
    <property type="match status" value="1"/>
</dbReference>
<evidence type="ECO:0000256" key="6">
    <source>
        <dbReference type="PROSITE-ProRule" id="PRU00169"/>
    </source>
</evidence>
<dbReference type="Gene3D" id="1.10.287.130">
    <property type="match status" value="1"/>
</dbReference>
<evidence type="ECO:0000313" key="9">
    <source>
        <dbReference type="EMBL" id="MUV14929.1"/>
    </source>
</evidence>
<feature type="modified residue" description="4-aspartylphosphate" evidence="6">
    <location>
        <position position="450"/>
    </location>
</feature>
<protein>
    <recommendedName>
        <fullName evidence="2">histidine kinase</fullName>
        <ecNumber evidence="2">2.7.13.3</ecNumber>
    </recommendedName>
</protein>
<comment type="catalytic activity">
    <reaction evidence="1">
        <text>ATP + protein L-histidine = ADP + protein N-phospho-L-histidine.</text>
        <dbReference type="EC" id="2.7.13.3"/>
    </reaction>
</comment>
<reference evidence="9 10" key="1">
    <citation type="submission" date="2019-12" db="EMBL/GenBank/DDBJ databases">
        <authorList>
            <person name="Xu J."/>
        </authorList>
    </citation>
    <scope>NUCLEOTIDE SEQUENCE [LARGE SCALE GENOMIC DNA]</scope>
    <source>
        <strain evidence="9 10">HX-5-24</strain>
    </source>
</reference>
<dbReference type="GO" id="GO:0005886">
    <property type="term" value="C:plasma membrane"/>
    <property type="evidence" value="ECO:0007669"/>
    <property type="project" value="UniProtKB-ARBA"/>
</dbReference>